<dbReference type="SUPFAM" id="SSF49464">
    <property type="entry name" value="Carboxypeptidase regulatory domain-like"/>
    <property type="match status" value="1"/>
</dbReference>
<proteinExistence type="predicted"/>
<keyword evidence="2" id="KW-0378">Hydrolase</keyword>
<dbReference type="InterPro" id="IPR008969">
    <property type="entry name" value="CarboxyPept-like_regulatory"/>
</dbReference>
<feature type="region of interest" description="Disordered" evidence="1">
    <location>
        <begin position="30"/>
        <end position="50"/>
    </location>
</feature>
<sequence>MKQMSTQIKWIFFLLILSLIIQTFTNCSKANDGPEGDDRGTPQPGYLTGTVKDQAGNPLQGVHILVDHSIFFNSNLSTYTDAEGRYKIKVPNGSWYAFAMHDVSYQGNTFSLYLHPENPAGFGAEAGVRNFVWKLSGTMPQPLSGIYGGWVTIDNFPGVYIEETAIDFVFTPVGPLIDGSAGEVIRRRAEDAHNIKDIPIGRYQLTATYEGRPVKFRAWNSDAEFRETYDLQFKPQIAEQCDNCAMLEYYWEPL</sequence>
<accession>A0A1I1KK17</accession>
<evidence type="ECO:0000256" key="1">
    <source>
        <dbReference type="SAM" id="MobiDB-lite"/>
    </source>
</evidence>
<dbReference type="Pfam" id="PF13620">
    <property type="entry name" value="CarboxypepD_reg"/>
    <property type="match status" value="1"/>
</dbReference>
<dbReference type="Proteomes" id="UP000199577">
    <property type="component" value="Unassembled WGS sequence"/>
</dbReference>
<gene>
    <name evidence="2" type="ORF">SAMN05421747_11544</name>
</gene>
<dbReference type="GO" id="GO:0004180">
    <property type="term" value="F:carboxypeptidase activity"/>
    <property type="evidence" value="ECO:0007669"/>
    <property type="project" value="UniProtKB-KW"/>
</dbReference>
<dbReference type="OrthoDB" id="939978at2"/>
<evidence type="ECO:0000313" key="3">
    <source>
        <dbReference type="Proteomes" id="UP000199577"/>
    </source>
</evidence>
<dbReference type="AlphaFoldDB" id="A0A1I1KK17"/>
<organism evidence="2 3">
    <name type="scientific">Parapedobacter composti</name>
    <dbReference type="NCBI Taxonomy" id="623281"/>
    <lineage>
        <taxon>Bacteria</taxon>
        <taxon>Pseudomonadati</taxon>
        <taxon>Bacteroidota</taxon>
        <taxon>Sphingobacteriia</taxon>
        <taxon>Sphingobacteriales</taxon>
        <taxon>Sphingobacteriaceae</taxon>
        <taxon>Parapedobacter</taxon>
    </lineage>
</organism>
<keyword evidence="2" id="KW-0121">Carboxypeptidase</keyword>
<dbReference type="STRING" id="623281.SAMN05421747_11544"/>
<dbReference type="EMBL" id="FOLL01000015">
    <property type="protein sequence ID" value="SFC57780.1"/>
    <property type="molecule type" value="Genomic_DNA"/>
</dbReference>
<protein>
    <submittedName>
        <fullName evidence="2">Carboxypeptidase regulatory-like domain-containing protein</fullName>
    </submittedName>
</protein>
<dbReference type="Gene3D" id="2.60.40.1120">
    <property type="entry name" value="Carboxypeptidase-like, regulatory domain"/>
    <property type="match status" value="1"/>
</dbReference>
<dbReference type="RefSeq" id="WP_090974360.1">
    <property type="nucleotide sequence ID" value="NZ_FOLL01000015.1"/>
</dbReference>
<keyword evidence="2" id="KW-0645">Protease</keyword>
<evidence type="ECO:0000313" key="2">
    <source>
        <dbReference type="EMBL" id="SFC57780.1"/>
    </source>
</evidence>
<keyword evidence="3" id="KW-1185">Reference proteome</keyword>
<name>A0A1I1KK17_9SPHI</name>
<reference evidence="2 3" key="1">
    <citation type="submission" date="2016-10" db="EMBL/GenBank/DDBJ databases">
        <authorList>
            <person name="de Groot N.N."/>
        </authorList>
    </citation>
    <scope>NUCLEOTIDE SEQUENCE [LARGE SCALE GENOMIC DNA]</scope>
    <source>
        <strain evidence="2 3">DSM 22900</strain>
    </source>
</reference>